<dbReference type="InterPro" id="IPR021858">
    <property type="entry name" value="Fun_TF"/>
</dbReference>
<dbReference type="GeneID" id="19121712"/>
<evidence type="ECO:0000313" key="2">
    <source>
        <dbReference type="Proteomes" id="UP000054032"/>
    </source>
</evidence>
<accession>W6YMB6</accession>
<proteinExistence type="predicted"/>
<dbReference type="RefSeq" id="XP_007693074.1">
    <property type="nucleotide sequence ID" value="XM_007694884.1"/>
</dbReference>
<dbReference type="Proteomes" id="UP000054032">
    <property type="component" value="Unassembled WGS sequence"/>
</dbReference>
<dbReference type="AlphaFoldDB" id="W6YMB6"/>
<gene>
    <name evidence="1" type="ORF">COCMIDRAFT_30650</name>
</gene>
<dbReference type="OrthoDB" id="3477330at2759"/>
<dbReference type="EMBL" id="KI964168">
    <property type="protein sequence ID" value="EUC40402.1"/>
    <property type="molecule type" value="Genomic_DNA"/>
</dbReference>
<dbReference type="HOGENOM" id="CLU_1875074_0_0_1"/>
<sequence length="136" mass="15753">MLEIARCQVCAFHSALLIYYRRTVLDGEGVIVDVDVEAEANAVWENLAAAENLKDAYMGGVKRTAPMSWPAFIAACETRNREPWVRWWTRVEGYGLGNFTRQWRVIQEVWDVTDIDGNINSWREALRRIRRLVLPV</sequence>
<reference evidence="1 2" key="1">
    <citation type="journal article" date="2013" name="PLoS Genet.">
        <title>Comparative genome structure, secondary metabolite, and effector coding capacity across Cochliobolus pathogens.</title>
        <authorList>
            <person name="Condon B.J."/>
            <person name="Leng Y."/>
            <person name="Wu D."/>
            <person name="Bushley K.E."/>
            <person name="Ohm R.A."/>
            <person name="Otillar R."/>
            <person name="Martin J."/>
            <person name="Schackwitz W."/>
            <person name="Grimwood J."/>
            <person name="MohdZainudin N."/>
            <person name="Xue C."/>
            <person name="Wang R."/>
            <person name="Manning V.A."/>
            <person name="Dhillon B."/>
            <person name="Tu Z.J."/>
            <person name="Steffenson B.J."/>
            <person name="Salamov A."/>
            <person name="Sun H."/>
            <person name="Lowry S."/>
            <person name="LaButti K."/>
            <person name="Han J."/>
            <person name="Copeland A."/>
            <person name="Lindquist E."/>
            <person name="Barry K."/>
            <person name="Schmutz J."/>
            <person name="Baker S.E."/>
            <person name="Ciuffetti L.M."/>
            <person name="Grigoriev I.V."/>
            <person name="Zhong S."/>
            <person name="Turgeon B.G."/>
        </authorList>
    </citation>
    <scope>NUCLEOTIDE SEQUENCE [LARGE SCALE GENOMIC DNA]</scope>
    <source>
        <strain evidence="1 2">ATCC 44560</strain>
    </source>
</reference>
<keyword evidence="2" id="KW-1185">Reference proteome</keyword>
<dbReference type="eggNOG" id="ENOG502QQBG">
    <property type="taxonomic scope" value="Eukaryota"/>
</dbReference>
<dbReference type="Pfam" id="PF11951">
    <property type="entry name" value="Fungal_trans_2"/>
    <property type="match status" value="1"/>
</dbReference>
<evidence type="ECO:0000313" key="1">
    <source>
        <dbReference type="EMBL" id="EUC40402.1"/>
    </source>
</evidence>
<name>W6YMB6_COCMI</name>
<dbReference type="STRING" id="930090.W6YMB6"/>
<protein>
    <submittedName>
        <fullName evidence="1">Uncharacterized protein</fullName>
    </submittedName>
</protein>
<dbReference type="KEGG" id="bor:COCMIDRAFT_30650"/>
<organism evidence="1 2">
    <name type="scientific">Bipolaris oryzae ATCC 44560</name>
    <dbReference type="NCBI Taxonomy" id="930090"/>
    <lineage>
        <taxon>Eukaryota</taxon>
        <taxon>Fungi</taxon>
        <taxon>Dikarya</taxon>
        <taxon>Ascomycota</taxon>
        <taxon>Pezizomycotina</taxon>
        <taxon>Dothideomycetes</taxon>
        <taxon>Pleosporomycetidae</taxon>
        <taxon>Pleosporales</taxon>
        <taxon>Pleosporineae</taxon>
        <taxon>Pleosporaceae</taxon>
        <taxon>Bipolaris</taxon>
    </lineage>
</organism>